<organism evidence="1 2">
    <name type="scientific">Hymenolepis diminuta</name>
    <name type="common">Rat tapeworm</name>
    <dbReference type="NCBI Taxonomy" id="6216"/>
    <lineage>
        <taxon>Eukaryota</taxon>
        <taxon>Metazoa</taxon>
        <taxon>Spiralia</taxon>
        <taxon>Lophotrochozoa</taxon>
        <taxon>Platyhelminthes</taxon>
        <taxon>Cestoda</taxon>
        <taxon>Eucestoda</taxon>
        <taxon>Cyclophyllidea</taxon>
        <taxon>Hymenolepididae</taxon>
        <taxon>Hymenolepis</taxon>
    </lineage>
</organism>
<dbReference type="Proteomes" id="UP000321570">
    <property type="component" value="Unassembled WGS sequence"/>
</dbReference>
<protein>
    <submittedName>
        <fullName evidence="1">Uncharacterized protein</fullName>
    </submittedName>
</protein>
<proteinExistence type="predicted"/>
<reference evidence="1 2" key="1">
    <citation type="submission" date="2019-07" db="EMBL/GenBank/DDBJ databases">
        <authorList>
            <person name="Jastrzebski P J."/>
            <person name="Paukszto L."/>
            <person name="Jastrzebski P J."/>
        </authorList>
    </citation>
    <scope>NUCLEOTIDE SEQUENCE [LARGE SCALE GENOMIC DNA]</scope>
    <source>
        <strain evidence="1 2">WMS-il1</strain>
    </source>
</reference>
<name>A0A564Y716_HYMDI</name>
<dbReference type="EMBL" id="CABIJS010000088">
    <property type="protein sequence ID" value="VUZ42353.1"/>
    <property type="molecule type" value="Genomic_DNA"/>
</dbReference>
<gene>
    <name evidence="1" type="ORF">WMSIL1_LOCUS2984</name>
</gene>
<evidence type="ECO:0000313" key="2">
    <source>
        <dbReference type="Proteomes" id="UP000321570"/>
    </source>
</evidence>
<keyword evidence="2" id="KW-1185">Reference proteome</keyword>
<evidence type="ECO:0000313" key="1">
    <source>
        <dbReference type="EMBL" id="VUZ42353.1"/>
    </source>
</evidence>
<accession>A0A564Y716</accession>
<dbReference type="AlphaFoldDB" id="A0A564Y716"/>
<sequence length="214" mass="23816">MAETANTADSRLSSEKPSNICKYFWKRKRSFCSINKITVPQAQPLTENSSAQFPVVLSDTKDAILITDVRFNYLLRARKKNQSASEDLRTLSRSPNERSTTNEMCGTSVILLPSSSSPLLFALLNSYCTQATFTSILSTDLEQHHALAHCKFEEIHTHSYSNENMQTITVMPQINFPKPGLTCCAAKFALLKLFSGSSSDTSLYNLIFLFAAVP</sequence>